<dbReference type="Proteomes" id="UP000057158">
    <property type="component" value="Chromosome"/>
</dbReference>
<dbReference type="InterPro" id="IPR003838">
    <property type="entry name" value="ABC3_permease_C"/>
</dbReference>
<evidence type="ECO:0000259" key="8">
    <source>
        <dbReference type="Pfam" id="PF02687"/>
    </source>
</evidence>
<dbReference type="GO" id="GO:0044874">
    <property type="term" value="P:lipoprotein localization to outer membrane"/>
    <property type="evidence" value="ECO:0007669"/>
    <property type="project" value="TreeGrafter"/>
</dbReference>
<evidence type="ECO:0000256" key="7">
    <source>
        <dbReference type="SAM" id="Phobius"/>
    </source>
</evidence>
<feature type="domain" description="ABC3 transporter permease C-terminal" evidence="8">
    <location>
        <begin position="252"/>
        <end position="376"/>
    </location>
</feature>
<feature type="transmembrane region" description="Helical" evidence="7">
    <location>
        <begin position="245"/>
        <end position="264"/>
    </location>
</feature>
<organism evidence="10 11">
    <name type="scientific">Desulfuromonas soudanensis</name>
    <dbReference type="NCBI Taxonomy" id="1603606"/>
    <lineage>
        <taxon>Bacteria</taxon>
        <taxon>Pseudomonadati</taxon>
        <taxon>Thermodesulfobacteriota</taxon>
        <taxon>Desulfuromonadia</taxon>
        <taxon>Desulfuromonadales</taxon>
        <taxon>Desulfuromonadaceae</taxon>
        <taxon>Desulfuromonas</taxon>
    </lineage>
</organism>
<name>A0A0M5IS87_9BACT</name>
<reference evidence="10 11" key="1">
    <citation type="submission" date="2015-07" db="EMBL/GenBank/DDBJ databases">
        <title>Isolation and Genomic Characterization of a Novel Halophilic Metal-Reducing Deltaproteobacterium from the Deep Subsurface.</title>
        <authorList>
            <person name="Badalamenti J.P."/>
            <person name="Summers Z.M."/>
            <person name="Gralnick J.A."/>
            <person name="Bond D.R."/>
        </authorList>
    </citation>
    <scope>NUCLEOTIDE SEQUENCE [LARGE SCALE GENOMIC DNA]</scope>
    <source>
        <strain evidence="10 11">WTL</strain>
    </source>
</reference>
<keyword evidence="4 7" id="KW-0812">Transmembrane</keyword>
<dbReference type="STRING" id="1603606.DSOUD_3367"/>
<evidence type="ECO:0000256" key="2">
    <source>
        <dbReference type="ARBA" id="ARBA00005236"/>
    </source>
</evidence>
<dbReference type="PANTHER" id="PTHR30489">
    <property type="entry name" value="LIPOPROTEIN-RELEASING SYSTEM TRANSMEMBRANE PROTEIN LOLE"/>
    <property type="match status" value="1"/>
</dbReference>
<proteinExistence type="inferred from homology"/>
<dbReference type="RefSeq" id="WP_053552036.1">
    <property type="nucleotide sequence ID" value="NZ_CP010802.1"/>
</dbReference>
<gene>
    <name evidence="10" type="ORF">DSOUD_3367</name>
</gene>
<evidence type="ECO:0000313" key="11">
    <source>
        <dbReference type="Proteomes" id="UP000057158"/>
    </source>
</evidence>
<keyword evidence="3" id="KW-1003">Cell membrane</keyword>
<comment type="similarity">
    <text evidence="2">Belongs to the ABC-4 integral membrane protein family. LolC/E subfamily.</text>
</comment>
<feature type="transmembrane region" description="Helical" evidence="7">
    <location>
        <begin position="307"/>
        <end position="330"/>
    </location>
</feature>
<evidence type="ECO:0000313" key="10">
    <source>
        <dbReference type="EMBL" id="ALC18086.1"/>
    </source>
</evidence>
<dbReference type="InterPro" id="IPR051447">
    <property type="entry name" value="Lipoprotein-release_system"/>
</dbReference>
<dbReference type="OrthoDB" id="8522929at2"/>
<dbReference type="AlphaFoldDB" id="A0A0M5IS87"/>
<accession>A0A0M5IS87</accession>
<evidence type="ECO:0000256" key="5">
    <source>
        <dbReference type="ARBA" id="ARBA00022989"/>
    </source>
</evidence>
<keyword evidence="5 7" id="KW-1133">Transmembrane helix</keyword>
<keyword evidence="11" id="KW-1185">Reference proteome</keyword>
<feature type="domain" description="MacB-like periplasmic core" evidence="9">
    <location>
        <begin position="26"/>
        <end position="220"/>
    </location>
</feature>
<dbReference type="KEGG" id="des:DSOUD_3367"/>
<feature type="transmembrane region" description="Helical" evidence="7">
    <location>
        <begin position="80"/>
        <end position="98"/>
    </location>
</feature>
<feature type="transmembrane region" description="Helical" evidence="7">
    <location>
        <begin position="21"/>
        <end position="45"/>
    </location>
</feature>
<dbReference type="Pfam" id="PF02687">
    <property type="entry name" value="FtsX"/>
    <property type="match status" value="1"/>
</dbReference>
<sequence>MRHLKILEYALSSLVRRRYKNLAIILVYAFTIAVLSSVLFLTHALKTEASLLLAEAPELIVQKVIGGRHDLVPVAYGEKIAAIPGVAAVVPRFWGYYYDALTKANYTLLAVESDPPALDMVQGRLPDGPGECAIGAGVSQSRNVGTGDDLILVDSENLGVSLEVVGVFRAESRLLTNDLVVLGRNDLTAFFGYPPDLATDISVAVRNPREVNTVAEKIKRILPHSRPISRSEILRTYAGVFNWRSGMMLSVFSAALIAFCILAWDKATGISAEEKREIGILKAIGWETSDILELKFWEGIAVSLTSLLLGLLAAYVHVFFLGATVLTPVIKGWSVIFPTFRLLPAVDFYQVLVIGFLTVTPYVASTVVPSWKAAITDPETAMRG</sequence>
<evidence type="ECO:0000256" key="3">
    <source>
        <dbReference type="ARBA" id="ARBA00022475"/>
    </source>
</evidence>
<evidence type="ECO:0000259" key="9">
    <source>
        <dbReference type="Pfam" id="PF12704"/>
    </source>
</evidence>
<dbReference type="GO" id="GO:0098797">
    <property type="term" value="C:plasma membrane protein complex"/>
    <property type="evidence" value="ECO:0007669"/>
    <property type="project" value="TreeGrafter"/>
</dbReference>
<evidence type="ECO:0000256" key="1">
    <source>
        <dbReference type="ARBA" id="ARBA00004651"/>
    </source>
</evidence>
<evidence type="ECO:0000256" key="6">
    <source>
        <dbReference type="ARBA" id="ARBA00023136"/>
    </source>
</evidence>
<dbReference type="PATRIC" id="fig|1603606.3.peg.3625"/>
<keyword evidence="6 7" id="KW-0472">Membrane</keyword>
<evidence type="ECO:0000256" key="4">
    <source>
        <dbReference type="ARBA" id="ARBA00022692"/>
    </source>
</evidence>
<feature type="transmembrane region" description="Helical" evidence="7">
    <location>
        <begin position="342"/>
        <end position="364"/>
    </location>
</feature>
<dbReference type="PANTHER" id="PTHR30489:SF0">
    <property type="entry name" value="LIPOPROTEIN-RELEASING SYSTEM TRANSMEMBRANE PROTEIN LOLE"/>
    <property type="match status" value="1"/>
</dbReference>
<dbReference type="InterPro" id="IPR025857">
    <property type="entry name" value="MacB_PCD"/>
</dbReference>
<comment type="subcellular location">
    <subcellularLocation>
        <location evidence="1">Cell membrane</location>
        <topology evidence="1">Multi-pass membrane protein</topology>
    </subcellularLocation>
</comment>
<dbReference type="EMBL" id="CP010802">
    <property type="protein sequence ID" value="ALC18086.1"/>
    <property type="molecule type" value="Genomic_DNA"/>
</dbReference>
<dbReference type="Pfam" id="PF12704">
    <property type="entry name" value="MacB_PCD"/>
    <property type="match status" value="1"/>
</dbReference>
<protein>
    <submittedName>
        <fullName evidence="10">ABC transporter permease</fullName>
    </submittedName>
</protein>